<dbReference type="InterPro" id="IPR011006">
    <property type="entry name" value="CheY-like_superfamily"/>
</dbReference>
<dbReference type="OrthoDB" id="9152510at2"/>
<dbReference type="Pfam" id="PF00072">
    <property type="entry name" value="Response_reg"/>
    <property type="match status" value="1"/>
</dbReference>
<feature type="domain" description="Response regulatory" evidence="3">
    <location>
        <begin position="4"/>
        <end position="120"/>
    </location>
</feature>
<dbReference type="PANTHER" id="PTHR44591:SF23">
    <property type="entry name" value="CHEY SUBFAMILY"/>
    <property type="match status" value="1"/>
</dbReference>
<organism evidence="4 5">
    <name type="scientific">Pseudorhodoferax soli</name>
    <dbReference type="NCBI Taxonomy" id="545864"/>
    <lineage>
        <taxon>Bacteria</taxon>
        <taxon>Pseudomonadati</taxon>
        <taxon>Pseudomonadota</taxon>
        <taxon>Betaproteobacteria</taxon>
        <taxon>Burkholderiales</taxon>
        <taxon>Comamonadaceae</taxon>
    </lineage>
</organism>
<gene>
    <name evidence="4" type="ORF">DES41_10121</name>
</gene>
<accession>A0A368Y6S1</accession>
<dbReference type="SUPFAM" id="SSF52172">
    <property type="entry name" value="CheY-like"/>
    <property type="match status" value="1"/>
</dbReference>
<dbReference type="SMART" id="SM00448">
    <property type="entry name" value="REC"/>
    <property type="match status" value="1"/>
</dbReference>
<comment type="caution">
    <text evidence="4">The sequence shown here is derived from an EMBL/GenBank/DDBJ whole genome shotgun (WGS) entry which is preliminary data.</text>
</comment>
<keyword evidence="1 2" id="KW-0597">Phosphoprotein</keyword>
<sequence>MLLRIFLVEDNPLIRQTMQEMLEEVLAAQVVAWADGENTAIEAMRRTEWDVALVDLFLAQGSGLGVARAFERRGAGQRVYVLSNYATPSIRERCAAIRIDGIYDKSTELDRLLEALGQLQRP</sequence>
<dbReference type="AlphaFoldDB" id="A0A368Y6S1"/>
<dbReference type="EMBL" id="QPJK01000001">
    <property type="protein sequence ID" value="RCW75429.1"/>
    <property type="molecule type" value="Genomic_DNA"/>
</dbReference>
<dbReference type="InterPro" id="IPR050595">
    <property type="entry name" value="Bact_response_regulator"/>
</dbReference>
<dbReference type="InterPro" id="IPR001789">
    <property type="entry name" value="Sig_transdc_resp-reg_receiver"/>
</dbReference>
<evidence type="ECO:0000259" key="3">
    <source>
        <dbReference type="PROSITE" id="PS50110"/>
    </source>
</evidence>
<proteinExistence type="predicted"/>
<dbReference type="Proteomes" id="UP000252884">
    <property type="component" value="Unassembled WGS sequence"/>
</dbReference>
<evidence type="ECO:0000313" key="4">
    <source>
        <dbReference type="EMBL" id="RCW75429.1"/>
    </source>
</evidence>
<evidence type="ECO:0000313" key="5">
    <source>
        <dbReference type="Proteomes" id="UP000252884"/>
    </source>
</evidence>
<evidence type="ECO:0000256" key="1">
    <source>
        <dbReference type="ARBA" id="ARBA00022553"/>
    </source>
</evidence>
<feature type="modified residue" description="4-aspartylphosphate" evidence="2">
    <location>
        <position position="55"/>
    </location>
</feature>
<reference evidence="4 5" key="1">
    <citation type="submission" date="2018-07" db="EMBL/GenBank/DDBJ databases">
        <title>Genomic Encyclopedia of Type Strains, Phase IV (KMG-IV): sequencing the most valuable type-strain genomes for metagenomic binning, comparative biology and taxonomic classification.</title>
        <authorList>
            <person name="Goeker M."/>
        </authorList>
    </citation>
    <scope>NUCLEOTIDE SEQUENCE [LARGE SCALE GENOMIC DNA]</scope>
    <source>
        <strain evidence="4 5">DSM 21634</strain>
    </source>
</reference>
<protein>
    <submittedName>
        <fullName evidence="4">Response regulator receiver domain-containing protein</fullName>
    </submittedName>
</protein>
<keyword evidence="5" id="KW-1185">Reference proteome</keyword>
<dbReference type="PANTHER" id="PTHR44591">
    <property type="entry name" value="STRESS RESPONSE REGULATOR PROTEIN 1"/>
    <property type="match status" value="1"/>
</dbReference>
<dbReference type="Gene3D" id="3.40.50.2300">
    <property type="match status" value="1"/>
</dbReference>
<dbReference type="RefSeq" id="WP_114464805.1">
    <property type="nucleotide sequence ID" value="NZ_QPJK01000001.1"/>
</dbReference>
<name>A0A368Y6S1_9BURK</name>
<dbReference type="GO" id="GO:0000160">
    <property type="term" value="P:phosphorelay signal transduction system"/>
    <property type="evidence" value="ECO:0007669"/>
    <property type="project" value="InterPro"/>
</dbReference>
<dbReference type="PROSITE" id="PS50110">
    <property type="entry name" value="RESPONSE_REGULATORY"/>
    <property type="match status" value="1"/>
</dbReference>
<evidence type="ECO:0000256" key="2">
    <source>
        <dbReference type="PROSITE-ProRule" id="PRU00169"/>
    </source>
</evidence>